<feature type="transmembrane region" description="Helical" evidence="6">
    <location>
        <begin position="294"/>
        <end position="312"/>
    </location>
</feature>
<dbReference type="PANTHER" id="PTHR43124:SF3">
    <property type="entry name" value="CHLORAMPHENICOL EFFLUX PUMP RV0191"/>
    <property type="match status" value="1"/>
</dbReference>
<feature type="transmembrane region" description="Helical" evidence="6">
    <location>
        <begin position="116"/>
        <end position="137"/>
    </location>
</feature>
<feature type="transmembrane region" description="Helical" evidence="6">
    <location>
        <begin position="271"/>
        <end position="288"/>
    </location>
</feature>
<feature type="transmembrane region" description="Helical" evidence="6">
    <location>
        <begin position="80"/>
        <end position="104"/>
    </location>
</feature>
<evidence type="ECO:0000313" key="9">
    <source>
        <dbReference type="Proteomes" id="UP000306192"/>
    </source>
</evidence>
<gene>
    <name evidence="8" type="ORF">D4765_14840</name>
</gene>
<organism evidence="8 9">
    <name type="scientific">Subtercola vilae</name>
    <dbReference type="NCBI Taxonomy" id="2056433"/>
    <lineage>
        <taxon>Bacteria</taxon>
        <taxon>Bacillati</taxon>
        <taxon>Actinomycetota</taxon>
        <taxon>Actinomycetes</taxon>
        <taxon>Micrococcales</taxon>
        <taxon>Microbacteriaceae</taxon>
        <taxon>Subtercola</taxon>
    </lineage>
</organism>
<reference evidence="8 9" key="1">
    <citation type="journal article" date="2019" name="Microorganisms">
        <title>Systematic Affiliation and Genome Analysis of Subtercola vilae DB165(T) with Particular Emphasis on Cold Adaptation of an Isolate from a High-Altitude Cold Volcano Lake.</title>
        <authorList>
            <person name="Villalobos A.S."/>
            <person name="Wiese J."/>
            <person name="Imhoff J.F."/>
            <person name="Dorador C."/>
            <person name="Keller A."/>
            <person name="Hentschel U."/>
        </authorList>
    </citation>
    <scope>NUCLEOTIDE SEQUENCE [LARGE SCALE GENOMIC DNA]</scope>
    <source>
        <strain evidence="8 9">DB165</strain>
    </source>
</reference>
<dbReference type="SUPFAM" id="SSF103473">
    <property type="entry name" value="MFS general substrate transporter"/>
    <property type="match status" value="1"/>
</dbReference>
<protein>
    <submittedName>
        <fullName evidence="8">MFS transporter</fullName>
    </submittedName>
</protein>
<proteinExistence type="predicted"/>
<evidence type="ECO:0000259" key="7">
    <source>
        <dbReference type="PROSITE" id="PS50850"/>
    </source>
</evidence>
<dbReference type="InterPro" id="IPR011701">
    <property type="entry name" value="MFS"/>
</dbReference>
<dbReference type="Pfam" id="PF07690">
    <property type="entry name" value="MFS_1"/>
    <property type="match status" value="1"/>
</dbReference>
<feature type="transmembrane region" description="Helical" evidence="6">
    <location>
        <begin position="55"/>
        <end position="74"/>
    </location>
</feature>
<feature type="transmembrane region" description="Helical" evidence="6">
    <location>
        <begin position="240"/>
        <end position="264"/>
    </location>
</feature>
<feature type="transmembrane region" description="Helical" evidence="6">
    <location>
        <begin position="366"/>
        <end position="384"/>
    </location>
</feature>
<evidence type="ECO:0000256" key="5">
    <source>
        <dbReference type="ARBA" id="ARBA00023136"/>
    </source>
</evidence>
<feature type="domain" description="Major facilitator superfamily (MFS) profile" evidence="7">
    <location>
        <begin position="1"/>
        <end position="387"/>
    </location>
</feature>
<feature type="transmembrane region" description="Helical" evidence="6">
    <location>
        <begin position="206"/>
        <end position="228"/>
    </location>
</feature>
<dbReference type="GO" id="GO:0005886">
    <property type="term" value="C:plasma membrane"/>
    <property type="evidence" value="ECO:0007669"/>
    <property type="project" value="UniProtKB-SubCell"/>
</dbReference>
<evidence type="ECO:0000256" key="6">
    <source>
        <dbReference type="SAM" id="Phobius"/>
    </source>
</evidence>
<sequence length="387" mass="39994">MAVTAEVLPTGLLPEMSADLHASESQIGLLVTYFAVAVVCSAVPLVAVTRRFPRHTLIVGVLLVVAITSILSAVAPDYTFLAVVRVLGGMAHGLFWAVVGTYSVHLVPKHQIGRAVAITSGGGTAAFVLGVPLGTMLGQAFTWRVPFAVIGVLALFAALLILKKLPRVSPAERERSRRGGVVSGAVLDAPPTLAAHRGRFDATVPAVALLCLVVATLIVGQNTLYTYITPFMISSMGVPASSVGLLLFVYGVAGALGLVLAGVVFSRRPTLGVAVGLVCTAVSVTVLTLFTSNIVVSVVAFAVWGASFGLIPSLMQARLLHIASPAIRDTANAFYSTSFNVGIAGGAFLGGILLNGAGLGALPVTYLVLMVVAGVLLVISWRIARRH</sequence>
<keyword evidence="4 6" id="KW-1133">Transmembrane helix</keyword>
<comment type="caution">
    <text evidence="8">The sequence shown here is derived from an EMBL/GenBank/DDBJ whole genome shotgun (WGS) entry which is preliminary data.</text>
</comment>
<keyword evidence="5 6" id="KW-0472">Membrane</keyword>
<dbReference type="PANTHER" id="PTHR43124">
    <property type="entry name" value="PURINE EFFLUX PUMP PBUE"/>
    <property type="match status" value="1"/>
</dbReference>
<comment type="subcellular location">
    <subcellularLocation>
        <location evidence="1">Cell membrane</location>
        <topology evidence="1">Multi-pass membrane protein</topology>
    </subcellularLocation>
</comment>
<dbReference type="InterPro" id="IPR020846">
    <property type="entry name" value="MFS_dom"/>
</dbReference>
<evidence type="ECO:0000256" key="1">
    <source>
        <dbReference type="ARBA" id="ARBA00004651"/>
    </source>
</evidence>
<evidence type="ECO:0000256" key="4">
    <source>
        <dbReference type="ARBA" id="ARBA00022989"/>
    </source>
</evidence>
<dbReference type="OrthoDB" id="2810795at2"/>
<accession>A0A4T2BQY9</accession>
<feature type="transmembrane region" description="Helical" evidence="6">
    <location>
        <begin position="143"/>
        <end position="162"/>
    </location>
</feature>
<name>A0A4T2BQY9_9MICO</name>
<feature type="transmembrane region" description="Helical" evidence="6">
    <location>
        <begin position="27"/>
        <end position="48"/>
    </location>
</feature>
<dbReference type="EMBL" id="QYRT01000035">
    <property type="protein sequence ID" value="TIH33489.1"/>
    <property type="molecule type" value="Genomic_DNA"/>
</dbReference>
<evidence type="ECO:0000313" key="8">
    <source>
        <dbReference type="EMBL" id="TIH33489.1"/>
    </source>
</evidence>
<dbReference type="CDD" id="cd17324">
    <property type="entry name" value="MFS_NepI_like"/>
    <property type="match status" value="1"/>
</dbReference>
<dbReference type="Gene3D" id="1.20.1250.20">
    <property type="entry name" value="MFS general substrate transporter like domains"/>
    <property type="match status" value="1"/>
</dbReference>
<dbReference type="AlphaFoldDB" id="A0A4T2BQY9"/>
<dbReference type="Proteomes" id="UP000306192">
    <property type="component" value="Unassembled WGS sequence"/>
</dbReference>
<evidence type="ECO:0000256" key="2">
    <source>
        <dbReference type="ARBA" id="ARBA00022475"/>
    </source>
</evidence>
<keyword evidence="9" id="KW-1185">Reference proteome</keyword>
<keyword evidence="2" id="KW-1003">Cell membrane</keyword>
<dbReference type="InterPro" id="IPR036259">
    <property type="entry name" value="MFS_trans_sf"/>
</dbReference>
<dbReference type="PROSITE" id="PS50850">
    <property type="entry name" value="MFS"/>
    <property type="match status" value="1"/>
</dbReference>
<evidence type="ECO:0000256" key="3">
    <source>
        <dbReference type="ARBA" id="ARBA00022692"/>
    </source>
</evidence>
<feature type="transmembrane region" description="Helical" evidence="6">
    <location>
        <begin position="333"/>
        <end position="354"/>
    </location>
</feature>
<dbReference type="InterPro" id="IPR050189">
    <property type="entry name" value="MFS_Efflux_Transporters"/>
</dbReference>
<keyword evidence="3 6" id="KW-0812">Transmembrane</keyword>
<dbReference type="GO" id="GO:0022857">
    <property type="term" value="F:transmembrane transporter activity"/>
    <property type="evidence" value="ECO:0007669"/>
    <property type="project" value="InterPro"/>
</dbReference>